<proteinExistence type="predicted"/>
<reference evidence="2 3" key="1">
    <citation type="journal article" date="2016" name="Nat. Commun.">
        <title>Ectomycorrhizal ecology is imprinted in the genome of the dominant symbiotic fungus Cenococcum geophilum.</title>
        <authorList>
            <consortium name="DOE Joint Genome Institute"/>
            <person name="Peter M."/>
            <person name="Kohler A."/>
            <person name="Ohm R.A."/>
            <person name="Kuo A."/>
            <person name="Krutzmann J."/>
            <person name="Morin E."/>
            <person name="Arend M."/>
            <person name="Barry K.W."/>
            <person name="Binder M."/>
            <person name="Choi C."/>
            <person name="Clum A."/>
            <person name="Copeland A."/>
            <person name="Grisel N."/>
            <person name="Haridas S."/>
            <person name="Kipfer T."/>
            <person name="LaButti K."/>
            <person name="Lindquist E."/>
            <person name="Lipzen A."/>
            <person name="Maire R."/>
            <person name="Meier B."/>
            <person name="Mihaltcheva S."/>
            <person name="Molinier V."/>
            <person name="Murat C."/>
            <person name="Poggeler S."/>
            <person name="Quandt C.A."/>
            <person name="Sperisen C."/>
            <person name="Tritt A."/>
            <person name="Tisserant E."/>
            <person name="Crous P.W."/>
            <person name="Henrissat B."/>
            <person name="Nehls U."/>
            <person name="Egli S."/>
            <person name="Spatafora J.W."/>
            <person name="Grigoriev I.V."/>
            <person name="Martin F.M."/>
        </authorList>
    </citation>
    <scope>NUCLEOTIDE SEQUENCE [LARGE SCALE GENOMIC DNA]</scope>
    <source>
        <strain evidence="2 3">CBS 207.34</strain>
    </source>
</reference>
<evidence type="ECO:0000256" key="1">
    <source>
        <dbReference type="SAM" id="MobiDB-lite"/>
    </source>
</evidence>
<feature type="region of interest" description="Disordered" evidence="1">
    <location>
        <begin position="106"/>
        <end position="127"/>
    </location>
</feature>
<dbReference type="AlphaFoldDB" id="A0A8E2EV42"/>
<gene>
    <name evidence="2" type="ORF">AOQ84DRAFT_101704</name>
</gene>
<evidence type="ECO:0000313" key="3">
    <source>
        <dbReference type="Proteomes" id="UP000250140"/>
    </source>
</evidence>
<keyword evidence="3" id="KW-1185">Reference proteome</keyword>
<protein>
    <submittedName>
        <fullName evidence="2">Uncharacterized protein</fullName>
    </submittedName>
</protein>
<dbReference type="EMBL" id="KV750353">
    <property type="protein sequence ID" value="OCL05213.1"/>
    <property type="molecule type" value="Genomic_DNA"/>
</dbReference>
<organism evidence="2 3">
    <name type="scientific">Glonium stellatum</name>
    <dbReference type="NCBI Taxonomy" id="574774"/>
    <lineage>
        <taxon>Eukaryota</taxon>
        <taxon>Fungi</taxon>
        <taxon>Dikarya</taxon>
        <taxon>Ascomycota</taxon>
        <taxon>Pezizomycotina</taxon>
        <taxon>Dothideomycetes</taxon>
        <taxon>Pleosporomycetidae</taxon>
        <taxon>Gloniales</taxon>
        <taxon>Gloniaceae</taxon>
        <taxon>Glonium</taxon>
    </lineage>
</organism>
<accession>A0A8E2EV42</accession>
<name>A0A8E2EV42_9PEZI</name>
<evidence type="ECO:0000313" key="2">
    <source>
        <dbReference type="EMBL" id="OCL05213.1"/>
    </source>
</evidence>
<feature type="compositionally biased region" description="Basic and acidic residues" evidence="1">
    <location>
        <begin position="226"/>
        <end position="237"/>
    </location>
</feature>
<sequence length="266" mass="29581">MACLGCNNAKIPFFDANVVHQDGSRPDSNVTISSLTSKDSTERCFNPADEIPNPWYHRNRRPALVPQTPSFSLAEAEELVRNRISQPLFPPPDAGLINRFASKSSDGDWHLSPSPSPNPELNDGLGYTSSDEERLLATVRSLFPTSSASDTRRRALWLKARAHYARDRNQRLQARAQCRTEAMPKRKHCAFLLDEELNFQLEDVVGTPHLSEIEPGDEVPTQFGIEDLRMDGPRAPDAHGPSSGPVSPKGANDKDTETYFQTIDET</sequence>
<dbReference type="Proteomes" id="UP000250140">
    <property type="component" value="Unassembled WGS sequence"/>
</dbReference>
<feature type="region of interest" description="Disordered" evidence="1">
    <location>
        <begin position="210"/>
        <end position="266"/>
    </location>
</feature>
<dbReference type="OrthoDB" id="3918328at2759"/>